<dbReference type="Pfam" id="PF09836">
    <property type="entry name" value="DUF2063"/>
    <property type="match status" value="1"/>
</dbReference>
<comment type="caution">
    <text evidence="3">The sequence shown here is derived from an EMBL/GenBank/DDBJ whole genome shotgun (WGS) entry which is preliminary data.</text>
</comment>
<keyword evidence="3" id="KW-0238">DNA-binding</keyword>
<organism evidence="3 4">
    <name type="scientific">Tahibacter harae</name>
    <dbReference type="NCBI Taxonomy" id="2963937"/>
    <lineage>
        <taxon>Bacteria</taxon>
        <taxon>Pseudomonadati</taxon>
        <taxon>Pseudomonadota</taxon>
        <taxon>Gammaproteobacteria</taxon>
        <taxon>Lysobacterales</taxon>
        <taxon>Rhodanobacteraceae</taxon>
        <taxon>Tahibacter</taxon>
    </lineage>
</organism>
<evidence type="ECO:0000313" key="3">
    <source>
        <dbReference type="EMBL" id="MCQ4166871.1"/>
    </source>
</evidence>
<protein>
    <submittedName>
        <fullName evidence="3">DNA-binding domain-containing protein</fullName>
    </submittedName>
</protein>
<gene>
    <name evidence="3" type="ORF">NM961_19330</name>
</gene>
<evidence type="ECO:0000313" key="4">
    <source>
        <dbReference type="Proteomes" id="UP001165498"/>
    </source>
</evidence>
<evidence type="ECO:0000259" key="2">
    <source>
        <dbReference type="Pfam" id="PF22106"/>
    </source>
</evidence>
<feature type="domain" description="Putative DNA-binding" evidence="1">
    <location>
        <begin position="10"/>
        <end position="95"/>
    </location>
</feature>
<dbReference type="Pfam" id="PF22106">
    <property type="entry name" value="NGO1945_C"/>
    <property type="match status" value="1"/>
</dbReference>
<dbReference type="EMBL" id="JANFQO010000022">
    <property type="protein sequence ID" value="MCQ4166871.1"/>
    <property type="molecule type" value="Genomic_DNA"/>
</dbReference>
<dbReference type="Gene3D" id="1.10.150.690">
    <property type="entry name" value="DUF2063"/>
    <property type="match status" value="1"/>
</dbReference>
<dbReference type="InterPro" id="IPR054098">
    <property type="entry name" value="NGO1945-like_C"/>
</dbReference>
<dbReference type="RefSeq" id="WP_255916060.1">
    <property type="nucleotide sequence ID" value="NZ_JANFQO010000022.1"/>
</dbReference>
<proteinExistence type="predicted"/>
<name>A0ABT1QX81_9GAMM</name>
<accession>A0ABT1QX81</accession>
<dbReference type="Proteomes" id="UP001165498">
    <property type="component" value="Unassembled WGS sequence"/>
</dbReference>
<dbReference type="Gene3D" id="3.90.930.50">
    <property type="match status" value="1"/>
</dbReference>
<sequence length="254" mass="28243">MSPLAELHALQRDFAACIRQPERADLPPGVAARRMQVYRELFFNNVEGLLSSNFPVIRTLYGEDDWLALVGVFLREHRAQTPLFPELGREFLRFVQNRAEAGCADPPFLTELAHYEWAELALSLDEQEIGDLPHDPRGDVVEGVPVVSPLAWPLGYRFPVHRIRPDFRPDDAPAEPTLLLLVRGRDDEVRFLEINALTAALLERLQANTGASGGAVLDALLAEVAPANADALRPAGRAILRDLHQRAALLGTRR</sequence>
<dbReference type="InterPro" id="IPR018640">
    <property type="entry name" value="DUF2063"/>
</dbReference>
<evidence type="ECO:0000259" key="1">
    <source>
        <dbReference type="Pfam" id="PF09836"/>
    </source>
</evidence>
<keyword evidence="4" id="KW-1185">Reference proteome</keyword>
<dbReference type="GO" id="GO:0003677">
    <property type="term" value="F:DNA binding"/>
    <property type="evidence" value="ECO:0007669"/>
    <property type="project" value="UniProtKB-KW"/>
</dbReference>
<reference evidence="3" key="1">
    <citation type="submission" date="2022-07" db="EMBL/GenBank/DDBJ databases">
        <title>Tahibacter sp., a new gammaproteobacterium isolated from the silt sample collected at pig farm.</title>
        <authorList>
            <person name="Chen H."/>
        </authorList>
    </citation>
    <scope>NUCLEOTIDE SEQUENCE</scope>
    <source>
        <strain evidence="3">P2K</strain>
    </source>
</reference>
<feature type="domain" description="NGO1945-like C-terminal" evidence="2">
    <location>
        <begin position="148"/>
        <end position="244"/>
    </location>
</feature>
<dbReference type="InterPro" id="IPR044922">
    <property type="entry name" value="DUF2063_N_sf"/>
</dbReference>